<keyword evidence="2" id="KW-0812">Transmembrane</keyword>
<organism evidence="3 4">
    <name type="scientific">Streptomyces daliensis</name>
    <dbReference type="NCBI Taxonomy" id="299421"/>
    <lineage>
        <taxon>Bacteria</taxon>
        <taxon>Bacillati</taxon>
        <taxon>Actinomycetota</taxon>
        <taxon>Actinomycetes</taxon>
        <taxon>Kitasatosporales</taxon>
        <taxon>Streptomycetaceae</taxon>
        <taxon>Streptomyces</taxon>
    </lineage>
</organism>
<evidence type="ECO:0000256" key="2">
    <source>
        <dbReference type="SAM" id="Phobius"/>
    </source>
</evidence>
<comment type="caution">
    <text evidence="3">The sequence shown here is derived from an EMBL/GenBank/DDBJ whole genome shotgun (WGS) entry which is preliminary data.</text>
</comment>
<proteinExistence type="predicted"/>
<evidence type="ECO:0000313" key="4">
    <source>
        <dbReference type="Proteomes" id="UP000675554"/>
    </source>
</evidence>
<keyword evidence="4" id="KW-1185">Reference proteome</keyword>
<protein>
    <submittedName>
        <fullName evidence="3">Uncharacterized protein</fullName>
    </submittedName>
</protein>
<feature type="transmembrane region" description="Helical" evidence="2">
    <location>
        <begin position="40"/>
        <end position="63"/>
    </location>
</feature>
<name>A0A8T4IQN7_9ACTN</name>
<accession>A0A8T4IQN7</accession>
<evidence type="ECO:0000256" key="1">
    <source>
        <dbReference type="SAM" id="MobiDB-lite"/>
    </source>
</evidence>
<dbReference type="EMBL" id="JAGSMN010000361">
    <property type="protein sequence ID" value="MBR7674616.1"/>
    <property type="molecule type" value="Genomic_DNA"/>
</dbReference>
<sequence length="88" mass="9153">MVSRGRHGPARRPSRDDDGAHDGDAAAGETGHGTGRGTRIGLAAAWVLIAAMTVFLVFSLVALNHDLEHPEQGFSGWLCAADSGPCTE</sequence>
<feature type="region of interest" description="Disordered" evidence="1">
    <location>
        <begin position="1"/>
        <end position="37"/>
    </location>
</feature>
<feature type="compositionally biased region" description="Basic and acidic residues" evidence="1">
    <location>
        <begin position="13"/>
        <end position="24"/>
    </location>
</feature>
<evidence type="ECO:0000313" key="3">
    <source>
        <dbReference type="EMBL" id="MBR7674616.1"/>
    </source>
</evidence>
<keyword evidence="2" id="KW-0472">Membrane</keyword>
<keyword evidence="2" id="KW-1133">Transmembrane helix</keyword>
<reference evidence="3" key="1">
    <citation type="submission" date="2021-04" db="EMBL/GenBank/DDBJ databases">
        <title>Sequencing of actinobacteria type strains.</title>
        <authorList>
            <person name="Nguyen G.-S."/>
            <person name="Wentzel A."/>
        </authorList>
    </citation>
    <scope>NUCLEOTIDE SEQUENCE</scope>
    <source>
        <strain evidence="3">DSM 42095</strain>
    </source>
</reference>
<feature type="compositionally biased region" description="Basic residues" evidence="1">
    <location>
        <begin position="1"/>
        <end position="12"/>
    </location>
</feature>
<dbReference type="Proteomes" id="UP000675554">
    <property type="component" value="Unassembled WGS sequence"/>
</dbReference>
<dbReference type="AlphaFoldDB" id="A0A8T4IQN7"/>
<gene>
    <name evidence="3" type="ORF">KDA82_16635</name>
</gene>